<organism evidence="2 3">
    <name type="scientific">Talaromyces atroroseus</name>
    <dbReference type="NCBI Taxonomy" id="1441469"/>
    <lineage>
        <taxon>Eukaryota</taxon>
        <taxon>Fungi</taxon>
        <taxon>Dikarya</taxon>
        <taxon>Ascomycota</taxon>
        <taxon>Pezizomycotina</taxon>
        <taxon>Eurotiomycetes</taxon>
        <taxon>Eurotiomycetidae</taxon>
        <taxon>Eurotiales</taxon>
        <taxon>Trichocomaceae</taxon>
        <taxon>Talaromyces</taxon>
        <taxon>Talaromyces sect. Trachyspermi</taxon>
    </lineage>
</organism>
<accession>A0A225ACC5</accession>
<feature type="region of interest" description="Disordered" evidence="1">
    <location>
        <begin position="1"/>
        <end position="47"/>
    </location>
</feature>
<feature type="region of interest" description="Disordered" evidence="1">
    <location>
        <begin position="72"/>
        <end position="124"/>
    </location>
</feature>
<reference evidence="2 3" key="1">
    <citation type="submission" date="2015-06" db="EMBL/GenBank/DDBJ databases">
        <title>Talaromyces atroroseus IBT 11181 draft genome.</title>
        <authorList>
            <person name="Rasmussen K.B."/>
            <person name="Rasmussen S."/>
            <person name="Petersen B."/>
            <person name="Sicheritz-Ponten T."/>
            <person name="Mortensen U.H."/>
            <person name="Thrane U."/>
        </authorList>
    </citation>
    <scope>NUCLEOTIDE SEQUENCE [LARGE SCALE GENOMIC DNA]</scope>
    <source>
        <strain evidence="2 3">IBT 11181</strain>
    </source>
</reference>
<evidence type="ECO:0000256" key="1">
    <source>
        <dbReference type="SAM" id="MobiDB-lite"/>
    </source>
</evidence>
<feature type="compositionally biased region" description="Low complexity" evidence="1">
    <location>
        <begin position="81"/>
        <end position="91"/>
    </location>
</feature>
<comment type="caution">
    <text evidence="2">The sequence shown here is derived from an EMBL/GenBank/DDBJ whole genome shotgun (WGS) entry which is preliminary data.</text>
</comment>
<feature type="compositionally biased region" description="Low complexity" evidence="1">
    <location>
        <begin position="10"/>
        <end position="23"/>
    </location>
</feature>
<gene>
    <name evidence="2" type="ORF">UA08_08305</name>
</gene>
<dbReference type="AlphaFoldDB" id="A0A225ACC5"/>
<feature type="compositionally biased region" description="Polar residues" evidence="1">
    <location>
        <begin position="100"/>
        <end position="115"/>
    </location>
</feature>
<feature type="region of interest" description="Disordered" evidence="1">
    <location>
        <begin position="189"/>
        <end position="210"/>
    </location>
</feature>
<dbReference type="RefSeq" id="XP_020116634.1">
    <property type="nucleotide sequence ID" value="XM_020263214.1"/>
</dbReference>
<dbReference type="Proteomes" id="UP000214365">
    <property type="component" value="Unassembled WGS sequence"/>
</dbReference>
<dbReference type="EMBL" id="LFMY01000014">
    <property type="protein sequence ID" value="OKL56513.1"/>
    <property type="molecule type" value="Genomic_DNA"/>
</dbReference>
<dbReference type="STRING" id="1441469.A0A225ACC5"/>
<sequence>MAPERPVLQPLKTPKTPKTPTLPSEIQCVSQSDTKTDKPMPKPITPPLAYTQFLKAMKPEIQSPISPAAGFSRYPIEKLGTPSTTTTTSVSFPHGGEFVTSESGSPESPVTTPLSAKSPHGRKRLRVSTVLAARKAMSPATASPRSASTVAYSPYSPAEWRMRYLDGPQLPAGKSVTVREVITRTVTYRRASLEPTPQAKRRRTSATPQA</sequence>
<dbReference type="GeneID" id="31008061"/>
<proteinExistence type="predicted"/>
<evidence type="ECO:0000313" key="3">
    <source>
        <dbReference type="Proteomes" id="UP000214365"/>
    </source>
</evidence>
<keyword evidence="3" id="KW-1185">Reference proteome</keyword>
<protein>
    <submittedName>
        <fullName evidence="2">Uncharacterized protein</fullName>
    </submittedName>
</protein>
<dbReference type="PANTHER" id="PTHR42053">
    <property type="match status" value="1"/>
</dbReference>
<name>A0A225ACC5_TALAT</name>
<dbReference type="OrthoDB" id="5405654at2759"/>
<evidence type="ECO:0000313" key="2">
    <source>
        <dbReference type="EMBL" id="OKL56513.1"/>
    </source>
</evidence>
<dbReference type="PANTHER" id="PTHR42053:SF1">
    <property type="match status" value="1"/>
</dbReference>